<dbReference type="PATRIC" id="fig|662478.6.peg.654"/>
<reference evidence="1 2" key="1">
    <citation type="journal article" date="2014" name="PLoS Genet.">
        <title>Phylogenetically driven sequencing of extremely halophilic archaea reveals strategies for static and dynamic osmo-response.</title>
        <authorList>
            <person name="Becker E.A."/>
            <person name="Seitzer P.M."/>
            <person name="Tritt A."/>
            <person name="Larsen D."/>
            <person name="Krusor M."/>
            <person name="Yao A.I."/>
            <person name="Wu D."/>
            <person name="Madern D."/>
            <person name="Eisen J.A."/>
            <person name="Darling A.E."/>
            <person name="Facciotti M.T."/>
        </authorList>
    </citation>
    <scope>NUCLEOTIDE SEQUENCE [LARGE SCALE GENOMIC DNA]</scope>
    <source>
        <strain evidence="1 2">ATCC 35960</strain>
    </source>
</reference>
<dbReference type="InterPro" id="IPR029074">
    <property type="entry name" value="Imm49"/>
</dbReference>
<gene>
    <name evidence="1" type="ORF">C438_03497</name>
</gene>
<organism evidence="1 2">
    <name type="scientific">Haloferax denitrificans ATCC 35960</name>
    <dbReference type="NCBI Taxonomy" id="662478"/>
    <lineage>
        <taxon>Archaea</taxon>
        <taxon>Methanobacteriati</taxon>
        <taxon>Methanobacteriota</taxon>
        <taxon>Stenosarchaea group</taxon>
        <taxon>Halobacteria</taxon>
        <taxon>Halobacteriales</taxon>
        <taxon>Haloferacaceae</taxon>
        <taxon>Haloferax</taxon>
    </lineage>
</organism>
<keyword evidence="2" id="KW-1185">Reference proteome</keyword>
<protein>
    <submittedName>
        <fullName evidence="1">Uncharacterized protein</fullName>
    </submittedName>
</protein>
<sequence length="173" mass="19422">MWLGQVQSARQWFAEGALGKTLSCSLVRRHEAARRDSWTNQAGSLEEAIRTALETVRETFESTTDEDTADPLGEALTDVLEGLLMDDAAPVQRGIDALSDFHRQRVPDELYASEDVLDHYTSAYLVLARHRGLDVTVENEYVPAEVYEIDWTPVELPEDTPSALRDCTRVLSQ</sequence>
<name>M0JHC8_9EURY</name>
<comment type="caution">
    <text evidence="1">The sequence shown here is derived from an EMBL/GenBank/DDBJ whole genome shotgun (WGS) entry which is preliminary data.</text>
</comment>
<evidence type="ECO:0000313" key="2">
    <source>
        <dbReference type="Proteomes" id="UP000011553"/>
    </source>
</evidence>
<dbReference type="Pfam" id="PF15575">
    <property type="entry name" value="Imm49"/>
    <property type="match status" value="1"/>
</dbReference>
<proteinExistence type="predicted"/>
<dbReference type="RefSeq" id="WP_004967853.1">
    <property type="nucleotide sequence ID" value="NZ_AOLP01000004.1"/>
</dbReference>
<dbReference type="AlphaFoldDB" id="M0JHC8"/>
<dbReference type="EMBL" id="AOLP01000004">
    <property type="protein sequence ID" value="EMA07419.1"/>
    <property type="molecule type" value="Genomic_DNA"/>
</dbReference>
<accession>M0JHC8</accession>
<evidence type="ECO:0000313" key="1">
    <source>
        <dbReference type="EMBL" id="EMA07419.1"/>
    </source>
</evidence>
<dbReference type="Proteomes" id="UP000011553">
    <property type="component" value="Unassembled WGS sequence"/>
</dbReference>